<organism evidence="1 2">
    <name type="scientific">Colletotrichum navitas</name>
    <dbReference type="NCBI Taxonomy" id="681940"/>
    <lineage>
        <taxon>Eukaryota</taxon>
        <taxon>Fungi</taxon>
        <taxon>Dikarya</taxon>
        <taxon>Ascomycota</taxon>
        <taxon>Pezizomycotina</taxon>
        <taxon>Sordariomycetes</taxon>
        <taxon>Hypocreomycetidae</taxon>
        <taxon>Glomerellales</taxon>
        <taxon>Glomerellaceae</taxon>
        <taxon>Colletotrichum</taxon>
        <taxon>Colletotrichum graminicola species complex</taxon>
    </lineage>
</organism>
<keyword evidence="2" id="KW-1185">Reference proteome</keyword>
<gene>
    <name evidence="1" type="ORF">LY79DRAFT_347145</name>
</gene>
<reference evidence="1" key="1">
    <citation type="submission" date="2021-06" db="EMBL/GenBank/DDBJ databases">
        <title>Comparative genomics, transcriptomics and evolutionary studies reveal genomic signatures of adaptation to plant cell wall in hemibiotrophic fungi.</title>
        <authorList>
            <consortium name="DOE Joint Genome Institute"/>
            <person name="Baroncelli R."/>
            <person name="Diaz J.F."/>
            <person name="Benocci T."/>
            <person name="Peng M."/>
            <person name="Battaglia E."/>
            <person name="Haridas S."/>
            <person name="Andreopoulos W."/>
            <person name="Labutti K."/>
            <person name="Pangilinan J."/>
            <person name="Floch G.L."/>
            <person name="Makela M.R."/>
            <person name="Henrissat B."/>
            <person name="Grigoriev I.V."/>
            <person name="Crouch J.A."/>
            <person name="De Vries R.P."/>
            <person name="Sukno S.A."/>
            <person name="Thon M.R."/>
        </authorList>
    </citation>
    <scope>NUCLEOTIDE SEQUENCE</scope>
    <source>
        <strain evidence="1">CBS 125086</strain>
    </source>
</reference>
<name>A0AAD8V200_9PEZI</name>
<proteinExistence type="predicted"/>
<dbReference type="GeneID" id="85436860"/>
<dbReference type="EMBL" id="JAHLJV010000069">
    <property type="protein sequence ID" value="KAK1579204.1"/>
    <property type="molecule type" value="Genomic_DNA"/>
</dbReference>
<sequence length="155" mass="17176">MASSSACLTLTLTFTLTFILTLILTLTTSSLSSHPLTRCGLCLFSPPLSLHLPLSLHPPLPLYVSRLSPCLPLVHPTNDILRLDSPPTLMAHVWQPLHAKTVVNHRRPHRHVESCQLFLTLRLCMTPLACPRVSAGRTRVGKSEAFSLLRATERM</sequence>
<comment type="caution">
    <text evidence="1">The sequence shown here is derived from an EMBL/GenBank/DDBJ whole genome shotgun (WGS) entry which is preliminary data.</text>
</comment>
<evidence type="ECO:0000313" key="2">
    <source>
        <dbReference type="Proteomes" id="UP001230504"/>
    </source>
</evidence>
<dbReference type="RefSeq" id="XP_060410355.1">
    <property type="nucleotide sequence ID" value="XM_060552620.1"/>
</dbReference>
<protein>
    <submittedName>
        <fullName evidence="1">Uncharacterized protein</fullName>
    </submittedName>
</protein>
<accession>A0AAD8V200</accession>
<dbReference type="AlphaFoldDB" id="A0AAD8V200"/>
<evidence type="ECO:0000313" key="1">
    <source>
        <dbReference type="EMBL" id="KAK1579204.1"/>
    </source>
</evidence>
<dbReference type="Proteomes" id="UP001230504">
    <property type="component" value="Unassembled WGS sequence"/>
</dbReference>